<proteinExistence type="predicted"/>
<reference evidence="1 3" key="1">
    <citation type="submission" date="2019-07" db="EMBL/GenBank/DDBJ databases">
        <title>Whole genome shotgun sequence of Cellulomonas hominis NBRC 16055.</title>
        <authorList>
            <person name="Hosoyama A."/>
            <person name="Uohara A."/>
            <person name="Ohji S."/>
            <person name="Ichikawa N."/>
        </authorList>
    </citation>
    <scope>NUCLEOTIDE SEQUENCE [LARGE SCALE GENOMIC DNA]</scope>
    <source>
        <strain evidence="1 3">NBRC 16055</strain>
    </source>
</reference>
<evidence type="ECO:0000313" key="1">
    <source>
        <dbReference type="EMBL" id="GEL47736.1"/>
    </source>
</evidence>
<organism evidence="1 3">
    <name type="scientific">Cellulomonas hominis</name>
    <dbReference type="NCBI Taxonomy" id="156981"/>
    <lineage>
        <taxon>Bacteria</taxon>
        <taxon>Bacillati</taxon>
        <taxon>Actinomycetota</taxon>
        <taxon>Actinomycetes</taxon>
        <taxon>Micrococcales</taxon>
        <taxon>Cellulomonadaceae</taxon>
        <taxon>Cellulomonas</taxon>
    </lineage>
</organism>
<name>A0A511FER4_9CELL</name>
<evidence type="ECO:0000313" key="3">
    <source>
        <dbReference type="Proteomes" id="UP000321723"/>
    </source>
</evidence>
<dbReference type="Proteomes" id="UP000321723">
    <property type="component" value="Unassembled WGS sequence"/>
</dbReference>
<keyword evidence="3" id="KW-1185">Reference proteome</keyword>
<dbReference type="OrthoDB" id="162563at2"/>
<sequence length="124" mass="13530">MSGWSQEDLARVGEAEEIGIASARPDGTVRPYVTIWAVRVGDDLYVRSAYGSANPWFRRARASGTGRIRAGGVERDVTFGDAPADVHDAVDAAYHAKYDRHGPRIVGTVVGPRVRDVTIRLLPR</sequence>
<gene>
    <name evidence="1" type="ORF">CHO01_28520</name>
    <name evidence="2" type="ORF">HNR08_002653</name>
</gene>
<evidence type="ECO:0008006" key="5">
    <source>
        <dbReference type="Google" id="ProtNLM"/>
    </source>
</evidence>
<comment type="caution">
    <text evidence="1">The sequence shown here is derived from an EMBL/GenBank/DDBJ whole genome shotgun (WGS) entry which is preliminary data.</text>
</comment>
<dbReference type="InterPro" id="IPR016888">
    <property type="entry name" value="UCP028498"/>
</dbReference>
<dbReference type="Proteomes" id="UP000564629">
    <property type="component" value="Unassembled WGS sequence"/>
</dbReference>
<dbReference type="RefSeq" id="WP_146839107.1">
    <property type="nucleotide sequence ID" value="NZ_BJVQ01000047.1"/>
</dbReference>
<reference evidence="2 4" key="2">
    <citation type="submission" date="2020-08" db="EMBL/GenBank/DDBJ databases">
        <title>Sequencing the genomes of 1000 actinobacteria strains.</title>
        <authorList>
            <person name="Klenk H.-P."/>
        </authorList>
    </citation>
    <scope>NUCLEOTIDE SEQUENCE [LARGE SCALE GENOMIC DNA]</scope>
    <source>
        <strain evidence="2 4">DSM 9581</strain>
    </source>
</reference>
<evidence type="ECO:0000313" key="4">
    <source>
        <dbReference type="Proteomes" id="UP000564629"/>
    </source>
</evidence>
<protein>
    <recommendedName>
        <fullName evidence="5">DUF2255 family protein</fullName>
    </recommendedName>
</protein>
<dbReference type="AlphaFoldDB" id="A0A511FER4"/>
<dbReference type="EMBL" id="JACHDN010000001">
    <property type="protein sequence ID" value="MBB5473917.1"/>
    <property type="molecule type" value="Genomic_DNA"/>
</dbReference>
<evidence type="ECO:0000313" key="2">
    <source>
        <dbReference type="EMBL" id="MBB5473917.1"/>
    </source>
</evidence>
<dbReference type="Pfam" id="PF10012">
    <property type="entry name" value="DUF2255"/>
    <property type="match status" value="1"/>
</dbReference>
<accession>A0A511FER4</accession>
<dbReference type="EMBL" id="BJVQ01000047">
    <property type="protein sequence ID" value="GEL47736.1"/>
    <property type="molecule type" value="Genomic_DNA"/>
</dbReference>